<feature type="domain" description="DUF418" evidence="2">
    <location>
        <begin position="231"/>
        <end position="383"/>
    </location>
</feature>
<dbReference type="PANTHER" id="PTHR30590">
    <property type="entry name" value="INNER MEMBRANE PROTEIN"/>
    <property type="match status" value="1"/>
</dbReference>
<feature type="transmembrane region" description="Helical" evidence="1">
    <location>
        <begin position="117"/>
        <end position="132"/>
    </location>
</feature>
<evidence type="ECO:0000313" key="3">
    <source>
        <dbReference type="EMBL" id="PSJ94338.1"/>
    </source>
</evidence>
<keyword evidence="4" id="KW-1185">Reference proteome</keyword>
<evidence type="ECO:0000259" key="2">
    <source>
        <dbReference type="Pfam" id="PF04235"/>
    </source>
</evidence>
<reference evidence="3 4" key="1">
    <citation type="submission" date="2018-03" db="EMBL/GenBank/DDBJ databases">
        <title>Brevisbacillus phylogenomics.</title>
        <authorList>
            <person name="Dunlap C."/>
        </authorList>
    </citation>
    <scope>NUCLEOTIDE SEQUENCE [LARGE SCALE GENOMIC DNA]</scope>
    <source>
        <strain evidence="3 4">NRRL NRS-1210</strain>
    </source>
</reference>
<dbReference type="InterPro" id="IPR052529">
    <property type="entry name" value="Bact_Transport_Assoc"/>
</dbReference>
<comment type="caution">
    <text evidence="3">The sequence shown here is derived from an EMBL/GenBank/DDBJ whole genome shotgun (WGS) entry which is preliminary data.</text>
</comment>
<feature type="transmembrane region" description="Helical" evidence="1">
    <location>
        <begin position="12"/>
        <end position="35"/>
    </location>
</feature>
<keyword evidence="1" id="KW-0472">Membrane</keyword>
<keyword evidence="1" id="KW-1133">Transmembrane helix</keyword>
<dbReference type="Pfam" id="PF04235">
    <property type="entry name" value="DUF418"/>
    <property type="match status" value="1"/>
</dbReference>
<name>A0A2P7V551_9BACL</name>
<dbReference type="OrthoDB" id="9807744at2"/>
<gene>
    <name evidence="3" type="ORF">C7R93_16220</name>
</gene>
<feature type="transmembrane region" description="Helical" evidence="1">
    <location>
        <begin position="55"/>
        <end position="74"/>
    </location>
</feature>
<accession>A0A2P7V551</accession>
<feature type="transmembrane region" description="Helical" evidence="1">
    <location>
        <begin position="252"/>
        <end position="273"/>
    </location>
</feature>
<dbReference type="InterPro" id="IPR007349">
    <property type="entry name" value="DUF418"/>
</dbReference>
<sequence length="400" mass="45634">MVMEQNRVRIIDGLRGFSLVGILMANMLIFQYGIWGSQEMDLYALPDYEMTVFKLVKLFVEGSFMPIFTFMFGFSMIKMQQSLAAKGLRQKRYLARRFLMLIGLGLLHSYFLWEGDILGFYGMMGFFLLLFMNRKPKTLLVWGIVLLCLISLMGLIPDDPNDPDPASITDSARMEAYVVKTMTVYGTGTYAEIVHHRSSEDPLGLPEYMIVVLLLITPLMSAPMFLFGMYAAKRRWFEKPEEERTSYLRNMLIFLPTGLLLKAVHVYLPGTWWSGVGEISGGTILAIGYIFAFVWFFSRSTESTWLPRFQAVGKLSLTNYLLQTVICTTIFYGYGLGWFGKIGVLAGCGLAIVIYVGQLFISPLYLKRFRYGPVERLLRMWTNFSFSGKTKQPPEKPISA</sequence>
<proteinExistence type="predicted"/>
<feature type="transmembrane region" description="Helical" evidence="1">
    <location>
        <begin position="342"/>
        <end position="366"/>
    </location>
</feature>
<dbReference type="PANTHER" id="PTHR30590:SF2">
    <property type="entry name" value="INNER MEMBRANE PROTEIN"/>
    <property type="match status" value="1"/>
</dbReference>
<feature type="transmembrane region" description="Helical" evidence="1">
    <location>
        <begin position="208"/>
        <end position="231"/>
    </location>
</feature>
<dbReference type="EMBL" id="PXZM01000024">
    <property type="protein sequence ID" value="PSJ94338.1"/>
    <property type="molecule type" value="Genomic_DNA"/>
</dbReference>
<organism evidence="3 4">
    <name type="scientific">Brevibacillus fortis</name>
    <dbReference type="NCBI Taxonomy" id="2126352"/>
    <lineage>
        <taxon>Bacteria</taxon>
        <taxon>Bacillati</taxon>
        <taxon>Bacillota</taxon>
        <taxon>Bacilli</taxon>
        <taxon>Bacillales</taxon>
        <taxon>Paenibacillaceae</taxon>
        <taxon>Brevibacillus</taxon>
    </lineage>
</organism>
<feature type="transmembrane region" description="Helical" evidence="1">
    <location>
        <begin position="94"/>
        <end position="111"/>
    </location>
</feature>
<dbReference type="AlphaFoldDB" id="A0A2P7V551"/>
<protein>
    <recommendedName>
        <fullName evidence="2">DUF418 domain-containing protein</fullName>
    </recommendedName>
</protein>
<keyword evidence="1" id="KW-0812">Transmembrane</keyword>
<feature type="transmembrane region" description="Helical" evidence="1">
    <location>
        <begin position="279"/>
        <end position="297"/>
    </location>
</feature>
<evidence type="ECO:0000313" key="4">
    <source>
        <dbReference type="Proteomes" id="UP000240419"/>
    </source>
</evidence>
<feature type="transmembrane region" description="Helical" evidence="1">
    <location>
        <begin position="317"/>
        <end position="336"/>
    </location>
</feature>
<dbReference type="Proteomes" id="UP000240419">
    <property type="component" value="Unassembled WGS sequence"/>
</dbReference>
<evidence type="ECO:0000256" key="1">
    <source>
        <dbReference type="SAM" id="Phobius"/>
    </source>
</evidence>
<feature type="transmembrane region" description="Helical" evidence="1">
    <location>
        <begin position="139"/>
        <end position="156"/>
    </location>
</feature>